<name>S8CTN8_9LAMI</name>
<accession>S8CTN8</accession>
<dbReference type="EMBL" id="AUSU01001775">
    <property type="protein sequence ID" value="EPS70215.1"/>
    <property type="molecule type" value="Genomic_DNA"/>
</dbReference>
<reference evidence="1 2" key="1">
    <citation type="journal article" date="2013" name="BMC Genomics">
        <title>The miniature genome of a carnivorous plant Genlisea aurea contains a low number of genes and short non-coding sequences.</title>
        <authorList>
            <person name="Leushkin E.V."/>
            <person name="Sutormin R.A."/>
            <person name="Nabieva E.R."/>
            <person name="Penin A.A."/>
            <person name="Kondrashov A.S."/>
            <person name="Logacheva M.D."/>
        </authorList>
    </citation>
    <scope>NUCLEOTIDE SEQUENCE [LARGE SCALE GENOMIC DNA]</scope>
</reference>
<keyword evidence="2" id="KW-1185">Reference proteome</keyword>
<proteinExistence type="predicted"/>
<sequence>MWSRLDRWKSTRGRLPMDYCSRDEEQCQRQFVAERGSDAFQKRFVAGSGAGTFLQKIVKQQEGRKEPAEGRKYLLGVNAEREQEIKRGGRREFQRDTSRHRDELKFSLEFFTT</sequence>
<dbReference type="AlphaFoldDB" id="S8CTN8"/>
<organism evidence="1 2">
    <name type="scientific">Genlisea aurea</name>
    <dbReference type="NCBI Taxonomy" id="192259"/>
    <lineage>
        <taxon>Eukaryota</taxon>
        <taxon>Viridiplantae</taxon>
        <taxon>Streptophyta</taxon>
        <taxon>Embryophyta</taxon>
        <taxon>Tracheophyta</taxon>
        <taxon>Spermatophyta</taxon>
        <taxon>Magnoliopsida</taxon>
        <taxon>eudicotyledons</taxon>
        <taxon>Gunneridae</taxon>
        <taxon>Pentapetalae</taxon>
        <taxon>asterids</taxon>
        <taxon>lamiids</taxon>
        <taxon>Lamiales</taxon>
        <taxon>Lentibulariaceae</taxon>
        <taxon>Genlisea</taxon>
    </lineage>
</organism>
<protein>
    <submittedName>
        <fullName evidence="1">Uncharacterized protein</fullName>
    </submittedName>
</protein>
<evidence type="ECO:0000313" key="2">
    <source>
        <dbReference type="Proteomes" id="UP000015453"/>
    </source>
</evidence>
<dbReference type="Proteomes" id="UP000015453">
    <property type="component" value="Unassembled WGS sequence"/>
</dbReference>
<gene>
    <name evidence="1" type="ORF">M569_04545</name>
</gene>
<comment type="caution">
    <text evidence="1">The sequence shown here is derived from an EMBL/GenBank/DDBJ whole genome shotgun (WGS) entry which is preliminary data.</text>
</comment>
<evidence type="ECO:0000313" key="1">
    <source>
        <dbReference type="EMBL" id="EPS70215.1"/>
    </source>
</evidence>